<evidence type="ECO:0000256" key="6">
    <source>
        <dbReference type="ARBA" id="ARBA00023016"/>
    </source>
</evidence>
<dbReference type="OrthoDB" id="69641at2759"/>
<accession>A0A4V5NGH6</accession>
<dbReference type="STRING" id="331657.A0A4V5NGH6"/>
<dbReference type="SUPFAM" id="SSF54495">
    <property type="entry name" value="UBC-like"/>
    <property type="match status" value="1"/>
</dbReference>
<keyword evidence="4" id="KW-0678">Repressor</keyword>
<dbReference type="SUPFAM" id="SSF54211">
    <property type="entry name" value="Ribosomal protein S5 domain 2-like"/>
    <property type="match status" value="1"/>
</dbReference>
<dbReference type="PANTHER" id="PTHR16301:SF25">
    <property type="entry name" value="PROTEIN IMPACT"/>
    <property type="match status" value="1"/>
</dbReference>
<dbReference type="AlphaFoldDB" id="A0A4V5NGH6"/>
<evidence type="ECO:0000256" key="5">
    <source>
        <dbReference type="ARBA" id="ARBA00022845"/>
    </source>
</evidence>
<dbReference type="Pfam" id="PF01205">
    <property type="entry name" value="Impact_N"/>
    <property type="match status" value="1"/>
</dbReference>
<proteinExistence type="inferred from homology"/>
<dbReference type="GO" id="GO:0006446">
    <property type="term" value="P:regulation of translational initiation"/>
    <property type="evidence" value="ECO:0007669"/>
    <property type="project" value="TreeGrafter"/>
</dbReference>
<dbReference type="Pfam" id="PF05773">
    <property type="entry name" value="RWD"/>
    <property type="match status" value="1"/>
</dbReference>
<dbReference type="EMBL" id="NAJN01000318">
    <property type="protein sequence ID" value="TKA75029.1"/>
    <property type="molecule type" value="Genomic_DNA"/>
</dbReference>
<dbReference type="InterPro" id="IPR020569">
    <property type="entry name" value="UPF0029_Impact_CS"/>
</dbReference>
<comment type="subcellular location">
    <subcellularLocation>
        <location evidence="1">Cytoplasm</location>
    </subcellularLocation>
</comment>
<gene>
    <name evidence="8" type="ORF">B0A49_07943</name>
</gene>
<dbReference type="PANTHER" id="PTHR16301">
    <property type="entry name" value="IMPACT-RELATED"/>
    <property type="match status" value="1"/>
</dbReference>
<dbReference type="InterPro" id="IPR023582">
    <property type="entry name" value="Impact"/>
</dbReference>
<keyword evidence="3" id="KW-0963">Cytoplasm</keyword>
<evidence type="ECO:0000259" key="7">
    <source>
        <dbReference type="PROSITE" id="PS50908"/>
    </source>
</evidence>
<dbReference type="InterPro" id="IPR016135">
    <property type="entry name" value="UBQ-conjugating_enzyme/RWD"/>
</dbReference>
<evidence type="ECO:0000256" key="1">
    <source>
        <dbReference type="ARBA" id="ARBA00004496"/>
    </source>
</evidence>
<evidence type="ECO:0000313" key="9">
    <source>
        <dbReference type="Proteomes" id="UP000308768"/>
    </source>
</evidence>
<dbReference type="PROSITE" id="PS50908">
    <property type="entry name" value="RWD"/>
    <property type="match status" value="1"/>
</dbReference>
<evidence type="ECO:0000256" key="3">
    <source>
        <dbReference type="ARBA" id="ARBA00022490"/>
    </source>
</evidence>
<evidence type="ECO:0000313" key="8">
    <source>
        <dbReference type="EMBL" id="TKA75029.1"/>
    </source>
</evidence>
<evidence type="ECO:0000256" key="2">
    <source>
        <dbReference type="ARBA" id="ARBA00007665"/>
    </source>
</evidence>
<dbReference type="Gene3D" id="3.10.110.10">
    <property type="entry name" value="Ubiquitin Conjugating Enzyme"/>
    <property type="match status" value="1"/>
</dbReference>
<name>A0A4V5NGH6_9PEZI</name>
<dbReference type="InterPro" id="IPR020568">
    <property type="entry name" value="Ribosomal_Su5_D2-typ_SF"/>
</dbReference>
<dbReference type="InterPro" id="IPR006575">
    <property type="entry name" value="RWD_dom"/>
</dbReference>
<dbReference type="PROSITE" id="PS00910">
    <property type="entry name" value="UPF0029"/>
    <property type="match status" value="1"/>
</dbReference>
<dbReference type="CDD" id="cd23822">
    <property type="entry name" value="RWD_ScYIH1-like"/>
    <property type="match status" value="1"/>
</dbReference>
<dbReference type="GO" id="GO:0140469">
    <property type="term" value="P:GCN2-mediated signaling"/>
    <property type="evidence" value="ECO:0007669"/>
    <property type="project" value="TreeGrafter"/>
</dbReference>
<dbReference type="InterPro" id="IPR036956">
    <property type="entry name" value="Impact_N_sf"/>
</dbReference>
<dbReference type="Gene3D" id="3.30.230.30">
    <property type="entry name" value="Impact, N-terminal domain"/>
    <property type="match status" value="1"/>
</dbReference>
<protein>
    <recommendedName>
        <fullName evidence="7">RWD domain-containing protein</fullName>
    </recommendedName>
</protein>
<dbReference type="GO" id="GO:0005737">
    <property type="term" value="C:cytoplasm"/>
    <property type="evidence" value="ECO:0007669"/>
    <property type="project" value="UniProtKB-SubCell"/>
</dbReference>
<evidence type="ECO:0000256" key="4">
    <source>
        <dbReference type="ARBA" id="ARBA00022491"/>
    </source>
</evidence>
<feature type="domain" description="RWD" evidence="7">
    <location>
        <begin position="7"/>
        <end position="110"/>
    </location>
</feature>
<comment type="caution">
    <text evidence="8">The sequence shown here is derived from an EMBL/GenBank/DDBJ whole genome shotgun (WGS) entry which is preliminary data.</text>
</comment>
<sequence length="299" mass="32368">MNTALIDEFTSINSIYDATTLELVSTEPTICALKLPSRSTISIRLEFPLDYPDAPPSVLGTQNAGDEGTKKGAGKRLADLARDILARVYRPGEPCIFDLLGEVGEELQRVEEAKHDEQAAGQEDNLDYADGLQEGTVANHDRALAFSDDLLHSTPPWTVSSTVTEKKSMFIARVAPVTTPAQAKSYIAHLLVTDKKAAKATHNISAWRIHGTDDTVYQDCDDDGETAAGGRVLHLMQLMDVWDVVVVVTRWYGGMQLGPDRFRIINAVARDALVTGGFVKEEGAGTGDSGGGRKKKGKK</sequence>
<dbReference type="InterPro" id="IPR001498">
    <property type="entry name" value="Impact_N"/>
</dbReference>
<comment type="similarity">
    <text evidence="2">Belongs to the IMPACT family.</text>
</comment>
<reference evidence="8 9" key="1">
    <citation type="submission" date="2017-03" db="EMBL/GenBank/DDBJ databases">
        <title>Genomes of endolithic fungi from Antarctica.</title>
        <authorList>
            <person name="Coleine C."/>
            <person name="Masonjones S."/>
            <person name="Stajich J.E."/>
        </authorList>
    </citation>
    <scope>NUCLEOTIDE SEQUENCE [LARGE SCALE GENOMIC DNA]</scope>
    <source>
        <strain evidence="8 9">CCFEE 5187</strain>
    </source>
</reference>
<keyword evidence="9" id="KW-1185">Reference proteome</keyword>
<keyword evidence="6" id="KW-0346">Stress response</keyword>
<organism evidence="8 9">
    <name type="scientific">Cryomyces minteri</name>
    <dbReference type="NCBI Taxonomy" id="331657"/>
    <lineage>
        <taxon>Eukaryota</taxon>
        <taxon>Fungi</taxon>
        <taxon>Dikarya</taxon>
        <taxon>Ascomycota</taxon>
        <taxon>Pezizomycotina</taxon>
        <taxon>Dothideomycetes</taxon>
        <taxon>Dothideomycetes incertae sedis</taxon>
        <taxon>Cryomyces</taxon>
    </lineage>
</organism>
<keyword evidence="5" id="KW-0810">Translation regulation</keyword>
<dbReference type="Proteomes" id="UP000308768">
    <property type="component" value="Unassembled WGS sequence"/>
</dbReference>